<reference evidence="3" key="1">
    <citation type="journal article" date="2019" name="Int. J. Syst. Evol. Microbiol.">
        <title>The Global Catalogue of Microorganisms (GCM) 10K type strain sequencing project: providing services to taxonomists for standard genome sequencing and annotation.</title>
        <authorList>
            <consortium name="The Broad Institute Genomics Platform"/>
            <consortium name="The Broad Institute Genome Sequencing Center for Infectious Disease"/>
            <person name="Wu L."/>
            <person name="Ma J."/>
        </authorList>
    </citation>
    <scope>NUCLEOTIDE SEQUENCE [LARGE SCALE GENOMIC DNA]</scope>
    <source>
        <strain evidence="3">KCTC 33576</strain>
    </source>
</reference>
<dbReference type="Proteomes" id="UP001597391">
    <property type="component" value="Unassembled WGS sequence"/>
</dbReference>
<evidence type="ECO:0000313" key="3">
    <source>
        <dbReference type="Proteomes" id="UP001597391"/>
    </source>
</evidence>
<keyword evidence="1" id="KW-0472">Membrane</keyword>
<keyword evidence="1" id="KW-1133">Transmembrane helix</keyword>
<organism evidence="2 3">
    <name type="scientific">Populibacterium corticicola</name>
    <dbReference type="NCBI Taxonomy" id="1812826"/>
    <lineage>
        <taxon>Bacteria</taxon>
        <taxon>Bacillati</taxon>
        <taxon>Actinomycetota</taxon>
        <taxon>Actinomycetes</taxon>
        <taxon>Micrococcales</taxon>
        <taxon>Jonesiaceae</taxon>
        <taxon>Populibacterium</taxon>
    </lineage>
</organism>
<evidence type="ECO:0000256" key="1">
    <source>
        <dbReference type="SAM" id="Phobius"/>
    </source>
</evidence>
<keyword evidence="3" id="KW-1185">Reference proteome</keyword>
<feature type="transmembrane region" description="Helical" evidence="1">
    <location>
        <begin position="20"/>
        <end position="39"/>
    </location>
</feature>
<accession>A0ABW5XIQ5</accession>
<comment type="caution">
    <text evidence="2">The sequence shown here is derived from an EMBL/GenBank/DDBJ whole genome shotgun (WGS) entry which is preliminary data.</text>
</comment>
<dbReference type="Pfam" id="PF19136">
    <property type="entry name" value="DUF5819"/>
    <property type="match status" value="1"/>
</dbReference>
<dbReference type="RefSeq" id="WP_377468072.1">
    <property type="nucleotide sequence ID" value="NZ_JBHUOP010000008.1"/>
</dbReference>
<name>A0ABW5XIQ5_9MICO</name>
<proteinExistence type="predicted"/>
<sequence>MRKISTDEQLVELSRGHKAFASAAIVVVVCHIFAMYLWITPSNPLKDSVREPLRGYALPLFQQSWSIFAPNPVSSGYYLEVRAVDQSLEPREWVSASAVEIDGLYHNFLPPTASSVTSKLSLTAHDSYRSLSELEKEIFSWNYHVNTSQRLTSLAEERVGKVSSQFEKMVVLDTSLTAYATQFLKAKDRFIEDGYVQYRITKVTAPDFNERHERTNSEDVSFSSGRRAPVILYNQDEPGFARALEAF</sequence>
<keyword evidence="1" id="KW-0812">Transmembrane</keyword>
<dbReference type="EMBL" id="JBHUOP010000008">
    <property type="protein sequence ID" value="MFD2841742.1"/>
    <property type="molecule type" value="Genomic_DNA"/>
</dbReference>
<evidence type="ECO:0000313" key="2">
    <source>
        <dbReference type="EMBL" id="MFD2841742.1"/>
    </source>
</evidence>
<dbReference type="InterPro" id="IPR043857">
    <property type="entry name" value="DUF5819"/>
</dbReference>
<protein>
    <submittedName>
        <fullName evidence="2">DUF5819 family protein</fullName>
    </submittedName>
</protein>
<gene>
    <name evidence="2" type="ORF">ACFSYH_14345</name>
</gene>